<dbReference type="Proteomes" id="UP000784294">
    <property type="component" value="Unassembled WGS sequence"/>
</dbReference>
<evidence type="ECO:0000313" key="2">
    <source>
        <dbReference type="Proteomes" id="UP000784294"/>
    </source>
</evidence>
<dbReference type="AlphaFoldDB" id="A0A448X558"/>
<keyword evidence="2" id="KW-1185">Reference proteome</keyword>
<name>A0A448X558_9PLAT</name>
<comment type="caution">
    <text evidence="1">The sequence shown here is derived from an EMBL/GenBank/DDBJ whole genome shotgun (WGS) entry which is preliminary data.</text>
</comment>
<proteinExistence type="predicted"/>
<dbReference type="EMBL" id="CAAALY010094620">
    <property type="protein sequence ID" value="VEL28376.1"/>
    <property type="molecule type" value="Genomic_DNA"/>
</dbReference>
<dbReference type="OrthoDB" id="5752at2759"/>
<gene>
    <name evidence="1" type="ORF">PXEA_LOCUS21816</name>
</gene>
<organism evidence="1 2">
    <name type="scientific">Protopolystoma xenopodis</name>
    <dbReference type="NCBI Taxonomy" id="117903"/>
    <lineage>
        <taxon>Eukaryota</taxon>
        <taxon>Metazoa</taxon>
        <taxon>Spiralia</taxon>
        <taxon>Lophotrochozoa</taxon>
        <taxon>Platyhelminthes</taxon>
        <taxon>Monogenea</taxon>
        <taxon>Polyopisthocotylea</taxon>
        <taxon>Polystomatidea</taxon>
        <taxon>Polystomatidae</taxon>
        <taxon>Protopolystoma</taxon>
    </lineage>
</organism>
<evidence type="ECO:0000313" key="1">
    <source>
        <dbReference type="EMBL" id="VEL28376.1"/>
    </source>
</evidence>
<protein>
    <submittedName>
        <fullName evidence="1">Uncharacterized protein</fullName>
    </submittedName>
</protein>
<reference evidence="1" key="1">
    <citation type="submission" date="2018-11" db="EMBL/GenBank/DDBJ databases">
        <authorList>
            <consortium name="Pathogen Informatics"/>
        </authorList>
    </citation>
    <scope>NUCLEOTIDE SEQUENCE</scope>
</reference>
<sequence>MLVILNFIDECENELESYEEVVPIESAIDYFNELEAIPDVNLAGIPNEFEEPSFDPADDYDEPNLSTANESNVSRNTVTLKQFEYESILTDSTSSTPVSNAAGADNQSTSHVLLEADEKNVLYRDHSTSVHRYEIALSASNNRKAFPFLEMTGKREEQILDKFTTVETIPQASAEMPPPLHPAPISASRTLFHAKALTVHSCEFDKNSQGVPKHYTTYPVSTSNNATSNNADVLLPEFKDILNTPLANLMPPEYADVDIRSLFPGYSPDETLHWSTLFKPIHPLTTYKDIKMSHFSDKVSNI</sequence>
<accession>A0A448X558</accession>